<evidence type="ECO:0000313" key="5">
    <source>
        <dbReference type="EMBL" id="THH29193.1"/>
    </source>
</evidence>
<feature type="transmembrane region" description="Helical" evidence="3">
    <location>
        <begin position="281"/>
        <end position="300"/>
    </location>
</feature>
<keyword evidence="3" id="KW-0472">Membrane</keyword>
<dbReference type="GO" id="GO:0022857">
    <property type="term" value="F:transmembrane transporter activity"/>
    <property type="evidence" value="ECO:0007669"/>
    <property type="project" value="InterPro"/>
</dbReference>
<keyword evidence="6" id="KW-1185">Reference proteome</keyword>
<sequence length="434" mass="46792">MSALLILDASGENESQIKDDKEYCTADDELSVDSEYPEGGRDAVMSVIGAFLSGVIHHGMINLTGAFQAQYTRDELRGMSQSKISWIGTFLSFLYFFAAAPIGRCFDSTGPTVLLTTGSVLVVLGLMMVSLCKEYYQFFLAQGVAIGLGSALVSYPATCCLAHYYDKKRGTMMGVATTGSSIGAVFFPIALNKLIPVVGFPWAVRIVGFICLVLAIPMVLITKARLPRRKFVGWKNIVDFGGLRDIQYVLWTIGAVLSSCLYVPYFYAQTYSERRGYSTNISFYIVAIMNAASFFGRILPGFAADHIGAFNSMAMFNTLGASVLLCWLSVSSPAGLVVWGIAYGFLSGNFISLAPTCLAHLTTDMTKYGGRSGLTYGITSFGVLGSAPIAGAIIDASHGQFEHMIIFAGTGFLGAAMFYTAARFAGNSRLFVKY</sequence>
<dbReference type="EMBL" id="SGPM01000135">
    <property type="protein sequence ID" value="THH29193.1"/>
    <property type="molecule type" value="Genomic_DNA"/>
</dbReference>
<keyword evidence="3" id="KW-1133">Transmembrane helix</keyword>
<dbReference type="GO" id="GO:0016020">
    <property type="term" value="C:membrane"/>
    <property type="evidence" value="ECO:0007669"/>
    <property type="project" value="UniProtKB-SubCell"/>
</dbReference>
<dbReference type="InterPro" id="IPR050327">
    <property type="entry name" value="Proton-linked_MCT"/>
</dbReference>
<comment type="caution">
    <text evidence="5">The sequence shown here is derived from an EMBL/GenBank/DDBJ whole genome shotgun (WGS) entry which is preliminary data.</text>
</comment>
<dbReference type="PROSITE" id="PS50850">
    <property type="entry name" value="MFS"/>
    <property type="match status" value="1"/>
</dbReference>
<dbReference type="Gene3D" id="1.20.1250.20">
    <property type="entry name" value="MFS general substrate transporter like domains"/>
    <property type="match status" value="2"/>
</dbReference>
<dbReference type="PANTHER" id="PTHR11360:SF177">
    <property type="entry name" value="RIBOFLAVIN TRANSPORTER MCH5"/>
    <property type="match status" value="1"/>
</dbReference>
<dbReference type="InterPro" id="IPR036259">
    <property type="entry name" value="MFS_trans_sf"/>
</dbReference>
<dbReference type="PANTHER" id="PTHR11360">
    <property type="entry name" value="MONOCARBOXYLATE TRANSPORTER"/>
    <property type="match status" value="1"/>
</dbReference>
<name>A0A4V3XIG9_9APHY</name>
<evidence type="ECO:0000313" key="6">
    <source>
        <dbReference type="Proteomes" id="UP000308730"/>
    </source>
</evidence>
<evidence type="ECO:0000256" key="1">
    <source>
        <dbReference type="ARBA" id="ARBA00004141"/>
    </source>
</evidence>
<reference evidence="5 6" key="1">
    <citation type="submission" date="2019-02" db="EMBL/GenBank/DDBJ databases">
        <title>Genome sequencing of the rare red list fungi Antrodiella citrinella (Flaviporus citrinellus).</title>
        <authorList>
            <person name="Buettner E."/>
            <person name="Kellner H."/>
        </authorList>
    </citation>
    <scope>NUCLEOTIDE SEQUENCE [LARGE SCALE GENOMIC DNA]</scope>
    <source>
        <strain evidence="5 6">DSM 108506</strain>
    </source>
</reference>
<comment type="similarity">
    <text evidence="2">Belongs to the major facilitator superfamily. Monocarboxylate porter (TC 2.A.1.13) family.</text>
</comment>
<feature type="transmembrane region" description="Helical" evidence="3">
    <location>
        <begin position="248"/>
        <end position="269"/>
    </location>
</feature>
<dbReference type="OrthoDB" id="6509908at2759"/>
<feature type="transmembrane region" description="Helical" evidence="3">
    <location>
        <begin position="405"/>
        <end position="425"/>
    </location>
</feature>
<feature type="transmembrane region" description="Helical" evidence="3">
    <location>
        <begin position="144"/>
        <end position="165"/>
    </location>
</feature>
<dbReference type="Pfam" id="PF07690">
    <property type="entry name" value="MFS_1"/>
    <property type="match status" value="1"/>
</dbReference>
<dbReference type="InterPro" id="IPR020846">
    <property type="entry name" value="MFS_dom"/>
</dbReference>
<feature type="transmembrane region" description="Helical" evidence="3">
    <location>
        <begin position="336"/>
        <end position="361"/>
    </location>
</feature>
<protein>
    <recommendedName>
        <fullName evidence="4">Major facilitator superfamily (MFS) profile domain-containing protein</fullName>
    </recommendedName>
</protein>
<dbReference type="AlphaFoldDB" id="A0A4V3XIG9"/>
<evidence type="ECO:0000256" key="3">
    <source>
        <dbReference type="SAM" id="Phobius"/>
    </source>
</evidence>
<dbReference type="Proteomes" id="UP000308730">
    <property type="component" value="Unassembled WGS sequence"/>
</dbReference>
<proteinExistence type="inferred from homology"/>
<dbReference type="SUPFAM" id="SSF103473">
    <property type="entry name" value="MFS general substrate transporter"/>
    <property type="match status" value="1"/>
</dbReference>
<organism evidence="5 6">
    <name type="scientific">Antrodiella citrinella</name>
    <dbReference type="NCBI Taxonomy" id="2447956"/>
    <lineage>
        <taxon>Eukaryota</taxon>
        <taxon>Fungi</taxon>
        <taxon>Dikarya</taxon>
        <taxon>Basidiomycota</taxon>
        <taxon>Agaricomycotina</taxon>
        <taxon>Agaricomycetes</taxon>
        <taxon>Polyporales</taxon>
        <taxon>Steccherinaceae</taxon>
        <taxon>Antrodiella</taxon>
    </lineage>
</organism>
<comment type="subcellular location">
    <subcellularLocation>
        <location evidence="1">Membrane</location>
        <topology evidence="1">Multi-pass membrane protein</topology>
    </subcellularLocation>
</comment>
<feature type="transmembrane region" description="Helical" evidence="3">
    <location>
        <begin position="202"/>
        <end position="221"/>
    </location>
</feature>
<feature type="transmembrane region" description="Helical" evidence="3">
    <location>
        <begin position="373"/>
        <end position="393"/>
    </location>
</feature>
<dbReference type="InterPro" id="IPR011701">
    <property type="entry name" value="MFS"/>
</dbReference>
<feature type="transmembrane region" description="Helical" evidence="3">
    <location>
        <begin position="43"/>
        <end position="63"/>
    </location>
</feature>
<feature type="domain" description="Major facilitator superfamily (MFS) profile" evidence="4">
    <location>
        <begin position="42"/>
        <end position="434"/>
    </location>
</feature>
<gene>
    <name evidence="5" type="ORF">EUX98_g4995</name>
</gene>
<keyword evidence="3" id="KW-0812">Transmembrane</keyword>
<evidence type="ECO:0000259" key="4">
    <source>
        <dbReference type="PROSITE" id="PS50850"/>
    </source>
</evidence>
<feature type="transmembrane region" description="Helical" evidence="3">
    <location>
        <begin position="114"/>
        <end position="132"/>
    </location>
</feature>
<evidence type="ECO:0000256" key="2">
    <source>
        <dbReference type="ARBA" id="ARBA00006727"/>
    </source>
</evidence>
<feature type="transmembrane region" description="Helical" evidence="3">
    <location>
        <begin position="84"/>
        <end position="102"/>
    </location>
</feature>
<accession>A0A4V3XIG9</accession>